<proteinExistence type="predicted"/>
<dbReference type="AlphaFoldDB" id="A0A177B936"/>
<protein>
    <submittedName>
        <fullName evidence="1">Uncharacterized protein</fullName>
    </submittedName>
</protein>
<dbReference type="Proteomes" id="UP000078046">
    <property type="component" value="Unassembled WGS sequence"/>
</dbReference>
<sequence length="68" mass="8127">MIMAGMMKLNYILPLELVKFWLPDRSKGLSYLFSSFQDTEIAVIGTFWMFPYSRCHKSLFKSHKRFQN</sequence>
<accession>A0A177B936</accession>
<keyword evidence="2" id="KW-1185">Reference proteome</keyword>
<gene>
    <name evidence="1" type="ORF">A3Q56_02055</name>
</gene>
<organism evidence="1 2">
    <name type="scientific">Intoshia linei</name>
    <dbReference type="NCBI Taxonomy" id="1819745"/>
    <lineage>
        <taxon>Eukaryota</taxon>
        <taxon>Metazoa</taxon>
        <taxon>Spiralia</taxon>
        <taxon>Lophotrochozoa</taxon>
        <taxon>Mesozoa</taxon>
        <taxon>Orthonectida</taxon>
        <taxon>Rhopaluridae</taxon>
        <taxon>Intoshia</taxon>
    </lineage>
</organism>
<evidence type="ECO:0000313" key="2">
    <source>
        <dbReference type="Proteomes" id="UP000078046"/>
    </source>
</evidence>
<comment type="caution">
    <text evidence="1">The sequence shown here is derived from an EMBL/GenBank/DDBJ whole genome shotgun (WGS) entry which is preliminary data.</text>
</comment>
<dbReference type="EMBL" id="LWCA01000181">
    <property type="protein sequence ID" value="OAF70163.1"/>
    <property type="molecule type" value="Genomic_DNA"/>
</dbReference>
<reference evidence="1 2" key="1">
    <citation type="submission" date="2016-04" db="EMBL/GenBank/DDBJ databases">
        <title>The genome of Intoshia linei affirms orthonectids as highly simplified spiralians.</title>
        <authorList>
            <person name="Mikhailov K.V."/>
            <person name="Slusarev G.S."/>
            <person name="Nikitin M.A."/>
            <person name="Logacheva M.D."/>
            <person name="Penin A."/>
            <person name="Aleoshin V."/>
            <person name="Panchin Y.V."/>
        </authorList>
    </citation>
    <scope>NUCLEOTIDE SEQUENCE [LARGE SCALE GENOMIC DNA]</scope>
    <source>
        <strain evidence="1">Intl2013</strain>
        <tissue evidence="1">Whole animal</tissue>
    </source>
</reference>
<name>A0A177B936_9BILA</name>
<evidence type="ECO:0000313" key="1">
    <source>
        <dbReference type="EMBL" id="OAF70163.1"/>
    </source>
</evidence>